<feature type="non-terminal residue" evidence="2">
    <location>
        <position position="1"/>
    </location>
</feature>
<organism evidence="2 3">
    <name type="scientific">Calocera cornea HHB12733</name>
    <dbReference type="NCBI Taxonomy" id="1353952"/>
    <lineage>
        <taxon>Eukaryota</taxon>
        <taxon>Fungi</taxon>
        <taxon>Dikarya</taxon>
        <taxon>Basidiomycota</taxon>
        <taxon>Agaricomycotina</taxon>
        <taxon>Dacrymycetes</taxon>
        <taxon>Dacrymycetales</taxon>
        <taxon>Dacrymycetaceae</taxon>
        <taxon>Calocera</taxon>
    </lineage>
</organism>
<feature type="signal peptide" evidence="1">
    <location>
        <begin position="1"/>
        <end position="19"/>
    </location>
</feature>
<name>A0A166LBQ7_9BASI</name>
<dbReference type="Proteomes" id="UP000076842">
    <property type="component" value="Unassembled WGS sequence"/>
</dbReference>
<dbReference type="SUPFAM" id="SSF52540">
    <property type="entry name" value="P-loop containing nucleoside triphosphate hydrolases"/>
    <property type="match status" value="1"/>
</dbReference>
<dbReference type="EMBL" id="KV424342">
    <property type="protein sequence ID" value="KZT46449.1"/>
    <property type="molecule type" value="Genomic_DNA"/>
</dbReference>
<evidence type="ECO:0000313" key="2">
    <source>
        <dbReference type="EMBL" id="KZT46449.1"/>
    </source>
</evidence>
<dbReference type="InterPro" id="IPR027417">
    <property type="entry name" value="P-loop_NTPase"/>
</dbReference>
<reference evidence="2 3" key="1">
    <citation type="journal article" date="2016" name="Mol. Biol. Evol.">
        <title>Comparative Genomics of Early-Diverging Mushroom-Forming Fungi Provides Insights into the Origins of Lignocellulose Decay Capabilities.</title>
        <authorList>
            <person name="Nagy L.G."/>
            <person name="Riley R."/>
            <person name="Tritt A."/>
            <person name="Adam C."/>
            <person name="Daum C."/>
            <person name="Floudas D."/>
            <person name="Sun H."/>
            <person name="Yadav J.S."/>
            <person name="Pangilinan J."/>
            <person name="Larsson K.H."/>
            <person name="Matsuura K."/>
            <person name="Barry K."/>
            <person name="Labutti K."/>
            <person name="Kuo R."/>
            <person name="Ohm R.A."/>
            <person name="Bhattacharya S.S."/>
            <person name="Shirouzu T."/>
            <person name="Yoshinaga Y."/>
            <person name="Martin F.M."/>
            <person name="Grigoriev I.V."/>
            <person name="Hibbett D.S."/>
        </authorList>
    </citation>
    <scope>NUCLEOTIDE SEQUENCE [LARGE SCALE GENOMIC DNA]</scope>
    <source>
        <strain evidence="2 3">HHB12733</strain>
    </source>
</reference>
<dbReference type="AlphaFoldDB" id="A0A166LBQ7"/>
<gene>
    <name evidence="2" type="ORF">CALCODRAFT_404210</name>
</gene>
<evidence type="ECO:0008006" key="4">
    <source>
        <dbReference type="Google" id="ProtNLM"/>
    </source>
</evidence>
<dbReference type="Gene3D" id="3.40.50.300">
    <property type="entry name" value="P-loop containing nucleotide triphosphate hydrolases"/>
    <property type="match status" value="1"/>
</dbReference>
<dbReference type="CDD" id="cd18809">
    <property type="entry name" value="SF1_C_RecD"/>
    <property type="match status" value="1"/>
</dbReference>
<feature type="chain" id="PRO_5007876830" description="UvrD-like helicase C-terminal domain-containing protein" evidence="1">
    <location>
        <begin position="20"/>
        <end position="54"/>
    </location>
</feature>
<protein>
    <recommendedName>
        <fullName evidence="4">UvrD-like helicase C-terminal domain-containing protein</fullName>
    </recommendedName>
</protein>
<dbReference type="OrthoDB" id="432234at2759"/>
<dbReference type="STRING" id="1353952.A0A166LBQ7"/>
<sequence length="54" mass="5834">QLQVALILAWALTIHKSQGQSLPWVVANLMGAWLLSQVYAALSRAISLMGLCVV</sequence>
<accession>A0A166LBQ7</accession>
<evidence type="ECO:0000256" key="1">
    <source>
        <dbReference type="SAM" id="SignalP"/>
    </source>
</evidence>
<feature type="non-terminal residue" evidence="2">
    <location>
        <position position="54"/>
    </location>
</feature>
<evidence type="ECO:0000313" key="3">
    <source>
        <dbReference type="Proteomes" id="UP000076842"/>
    </source>
</evidence>
<keyword evidence="3" id="KW-1185">Reference proteome</keyword>
<dbReference type="InParanoid" id="A0A166LBQ7"/>
<proteinExistence type="predicted"/>
<keyword evidence="1" id="KW-0732">Signal</keyword>